<proteinExistence type="predicted"/>
<gene>
    <name evidence="1" type="ORF">SR894_16860</name>
</gene>
<dbReference type="EMBL" id="CP140255">
    <property type="protein sequence ID" value="WQH11811.1"/>
    <property type="molecule type" value="Genomic_DNA"/>
</dbReference>
<dbReference type="Proteomes" id="UP001324794">
    <property type="component" value="Chromosome"/>
</dbReference>
<protein>
    <submittedName>
        <fullName evidence="1">Uncharacterized protein</fullName>
    </submittedName>
</protein>
<reference evidence="1 2" key="1">
    <citation type="submission" date="2023-11" db="EMBL/GenBank/DDBJ databases">
        <title>MicrobeMod: A computational toolkit for identifying prokaryotic methylation and restriction-modification with nanopore sequencing.</title>
        <authorList>
            <person name="Crits-Christoph A."/>
            <person name="Kang S.C."/>
            <person name="Lee H."/>
            <person name="Ostrov N."/>
        </authorList>
    </citation>
    <scope>NUCLEOTIDE SEQUENCE [LARGE SCALE GENOMIC DNA]</scope>
    <source>
        <strain evidence="1 2">ATCC BAA-805</strain>
    </source>
</reference>
<name>A0ABZ0YIM2_9GAMM</name>
<keyword evidence="2" id="KW-1185">Reference proteome</keyword>
<sequence>MKRCPETLPYLTDGTGGDVTLTMSTWASQYHDCATRHNGLVETLQ</sequence>
<accession>A0ABZ0YIM2</accession>
<evidence type="ECO:0000313" key="1">
    <source>
        <dbReference type="EMBL" id="WQH11811.1"/>
    </source>
</evidence>
<organism evidence="1 2">
    <name type="scientific">Vreelandella neptunia</name>
    <dbReference type="NCBI Taxonomy" id="115551"/>
    <lineage>
        <taxon>Bacteria</taxon>
        <taxon>Pseudomonadati</taxon>
        <taxon>Pseudomonadota</taxon>
        <taxon>Gammaproteobacteria</taxon>
        <taxon>Oceanospirillales</taxon>
        <taxon>Halomonadaceae</taxon>
        <taxon>Vreelandella</taxon>
    </lineage>
</organism>
<evidence type="ECO:0000313" key="2">
    <source>
        <dbReference type="Proteomes" id="UP001324794"/>
    </source>
</evidence>
<dbReference type="RefSeq" id="WP_223288957.1">
    <property type="nucleotide sequence ID" value="NZ_CP140255.1"/>
</dbReference>